<dbReference type="AlphaFoldDB" id="A0A225NBR7"/>
<dbReference type="RefSeq" id="WP_088652510.1">
    <property type="nucleotide sequence ID" value="NZ_AQQR01000022.1"/>
</dbReference>
<sequence length="168" mass="18660">MTDEEMRRCIGEWWWQSLGNRDLPAARARAARLRRAQKVEVLADPAVHDLARELGLGPARAEALIRVVQVLAELRGRGPRLARAAGAGDPPAVSRLRFERLIRSTEEELATAVRRVLPMVGRACDPGQLGRDVLIWDEATRIRWSFEYFGAPAPDPAAKEDTTEETGA</sequence>
<dbReference type="Proteomes" id="UP000215377">
    <property type="component" value="Unassembled WGS sequence"/>
</dbReference>
<accession>A0A225NBR7</accession>
<comment type="caution">
    <text evidence="1">The sequence shown here is derived from an EMBL/GenBank/DDBJ whole genome shotgun (WGS) entry which is preliminary data.</text>
</comment>
<evidence type="ECO:0000313" key="1">
    <source>
        <dbReference type="EMBL" id="OWU68331.1"/>
    </source>
</evidence>
<dbReference type="InterPro" id="IPR013382">
    <property type="entry name" value="CRISPR-assoc_prot_Cse2"/>
</dbReference>
<dbReference type="EMBL" id="AQQR01000022">
    <property type="protein sequence ID" value="OWU68331.1"/>
    <property type="molecule type" value="Genomic_DNA"/>
</dbReference>
<evidence type="ECO:0008006" key="3">
    <source>
        <dbReference type="Google" id="ProtNLM"/>
    </source>
</evidence>
<dbReference type="InterPro" id="IPR038287">
    <property type="entry name" value="Cse2_sf"/>
</dbReference>
<keyword evidence="2" id="KW-1185">Reference proteome</keyword>
<name>A0A225NBR7_9RHOB</name>
<dbReference type="OrthoDB" id="7279660at2"/>
<protein>
    <recommendedName>
        <fullName evidence="3">CRISPR-associated protein Cse2</fullName>
    </recommendedName>
</protein>
<dbReference type="NCBIfam" id="TIGR02548">
    <property type="entry name" value="casB_cse2"/>
    <property type="match status" value="1"/>
</dbReference>
<proteinExistence type="predicted"/>
<dbReference type="Gene3D" id="1.10.520.40">
    <property type="entry name" value="CRISPR-associated protein Cse2"/>
    <property type="match status" value="1"/>
</dbReference>
<evidence type="ECO:0000313" key="2">
    <source>
        <dbReference type="Proteomes" id="UP000215377"/>
    </source>
</evidence>
<reference evidence="1 2" key="1">
    <citation type="submission" date="2013-04" db="EMBL/GenBank/DDBJ databases">
        <title>Oceanicola sp. 22II1-22F33 Genome Sequencing.</title>
        <authorList>
            <person name="Lai Q."/>
            <person name="Li G."/>
            <person name="Shao Z."/>
        </authorList>
    </citation>
    <scope>NUCLEOTIDE SEQUENCE [LARGE SCALE GENOMIC DNA]</scope>
    <source>
        <strain evidence="1 2">22II1-22F33</strain>
    </source>
</reference>
<organism evidence="1 2">
    <name type="scientific">Marinibacterium profundimaris</name>
    <dbReference type="NCBI Taxonomy" id="1679460"/>
    <lineage>
        <taxon>Bacteria</taxon>
        <taxon>Pseudomonadati</taxon>
        <taxon>Pseudomonadota</taxon>
        <taxon>Alphaproteobacteria</taxon>
        <taxon>Rhodobacterales</taxon>
        <taxon>Paracoccaceae</taxon>
        <taxon>Marinibacterium</taxon>
    </lineage>
</organism>
<gene>
    <name evidence="1" type="ORF">ATO3_24415</name>
</gene>